<evidence type="ECO:0008006" key="3">
    <source>
        <dbReference type="Google" id="ProtNLM"/>
    </source>
</evidence>
<evidence type="ECO:0000313" key="2">
    <source>
        <dbReference type="Proteomes" id="UP000234329"/>
    </source>
</evidence>
<dbReference type="PROSITE" id="PS51257">
    <property type="entry name" value="PROKAR_LIPOPROTEIN"/>
    <property type="match status" value="1"/>
</dbReference>
<organism evidence="1 2">
    <name type="scientific">Acidithiobacillus marinus</name>
    <dbReference type="NCBI Taxonomy" id="187490"/>
    <lineage>
        <taxon>Bacteria</taxon>
        <taxon>Pseudomonadati</taxon>
        <taxon>Pseudomonadota</taxon>
        <taxon>Acidithiobacillia</taxon>
        <taxon>Acidithiobacillales</taxon>
        <taxon>Acidithiobacillaceae</taxon>
        <taxon>Acidithiobacillus</taxon>
    </lineage>
</organism>
<evidence type="ECO:0000313" key="1">
    <source>
        <dbReference type="EMBL" id="PKY09872.1"/>
    </source>
</evidence>
<dbReference type="InParanoid" id="A0A2I1DJ20"/>
<reference evidence="1 2" key="1">
    <citation type="submission" date="2017-03" db="EMBL/GenBank/DDBJ databases">
        <title>Draft genime sequence of the acidophilic sulfur-oxidizing bacterium Acidithiobacillus sp. SH, isolated from seawater.</title>
        <authorList>
            <person name="Sharmin S."/>
            <person name="Tokuhisa M."/>
            <person name="Kanao T."/>
            <person name="Kamimura K."/>
        </authorList>
    </citation>
    <scope>NUCLEOTIDE SEQUENCE [LARGE SCALE GENOMIC DNA]</scope>
    <source>
        <strain evidence="1 2">SH</strain>
    </source>
</reference>
<sequence>MRTPPLAVILILLSGCAYHPGHQFTWTQRASMQADNASELLRNETASLNQETNRDFQEMGD</sequence>
<dbReference type="RefSeq" id="WP_101538628.1">
    <property type="nucleotide sequence ID" value="NZ_MXAV01000046.1"/>
</dbReference>
<accession>A0A2I1DJ20</accession>
<dbReference type="Proteomes" id="UP000234329">
    <property type="component" value="Unassembled WGS sequence"/>
</dbReference>
<proteinExistence type="predicted"/>
<name>A0A2I1DJ20_9PROT</name>
<comment type="caution">
    <text evidence="1">The sequence shown here is derived from an EMBL/GenBank/DDBJ whole genome shotgun (WGS) entry which is preliminary data.</text>
</comment>
<dbReference type="EMBL" id="MXAV01000046">
    <property type="protein sequence ID" value="PKY09872.1"/>
    <property type="molecule type" value="Genomic_DNA"/>
</dbReference>
<gene>
    <name evidence="1" type="ORF">B1757_12445</name>
</gene>
<keyword evidence="2" id="KW-1185">Reference proteome</keyword>
<dbReference type="AlphaFoldDB" id="A0A2I1DJ20"/>
<protein>
    <recommendedName>
        <fullName evidence="3">Lipoprotein</fullName>
    </recommendedName>
</protein>